<evidence type="ECO:0000256" key="3">
    <source>
        <dbReference type="ARBA" id="ARBA00022806"/>
    </source>
</evidence>
<dbReference type="EMBL" id="JAULSX010000005">
    <property type="protein sequence ID" value="KAK3490537.1"/>
    <property type="molecule type" value="Genomic_DNA"/>
</dbReference>
<keyword evidence="1" id="KW-0547">Nucleotide-binding</keyword>
<evidence type="ECO:0000313" key="8">
    <source>
        <dbReference type="Proteomes" id="UP001285908"/>
    </source>
</evidence>
<organism evidence="7 8">
    <name type="scientific">Neurospora hispaniola</name>
    <dbReference type="NCBI Taxonomy" id="588809"/>
    <lineage>
        <taxon>Eukaryota</taxon>
        <taxon>Fungi</taxon>
        <taxon>Dikarya</taxon>
        <taxon>Ascomycota</taxon>
        <taxon>Pezizomycotina</taxon>
        <taxon>Sordariomycetes</taxon>
        <taxon>Sordariomycetidae</taxon>
        <taxon>Sordariales</taxon>
        <taxon>Sordariaceae</taxon>
        <taxon>Neurospora</taxon>
    </lineage>
</organism>
<proteinExistence type="predicted"/>
<dbReference type="GO" id="GO:0005524">
    <property type="term" value="F:ATP binding"/>
    <property type="evidence" value="ECO:0007669"/>
    <property type="project" value="UniProtKB-KW"/>
</dbReference>
<dbReference type="AlphaFoldDB" id="A0AAJ0I5F4"/>
<dbReference type="GO" id="GO:0016787">
    <property type="term" value="F:hydrolase activity"/>
    <property type="evidence" value="ECO:0007669"/>
    <property type="project" value="UniProtKB-KW"/>
</dbReference>
<keyword evidence="2" id="KW-0378">Hydrolase</keyword>
<evidence type="ECO:0000259" key="6">
    <source>
        <dbReference type="PROSITE" id="PS51195"/>
    </source>
</evidence>
<evidence type="ECO:0000256" key="4">
    <source>
        <dbReference type="ARBA" id="ARBA00022840"/>
    </source>
</evidence>
<sequence>MMGHFSVQKTHRATSRSLWVLSPCVLTRGIILLNKYSPSSSAIRPLLAQRSMEQDLDQGTRELIDSKALVAATKGVRRLGLAPIRQRATDCPERTCKNCTWFSQLTTLGGPEGSNRVEPIESFRTADLHPAILRNAEIAGYDMPTPIQRYYIPATVLWQESVRGLR</sequence>
<feature type="short sequence motif" description="Q motif" evidence="5">
    <location>
        <begin position="121"/>
        <end position="149"/>
    </location>
</feature>
<dbReference type="Proteomes" id="UP001285908">
    <property type="component" value="Unassembled WGS sequence"/>
</dbReference>
<evidence type="ECO:0000256" key="1">
    <source>
        <dbReference type="ARBA" id="ARBA00022741"/>
    </source>
</evidence>
<keyword evidence="3" id="KW-0347">Helicase</keyword>
<dbReference type="InterPro" id="IPR014014">
    <property type="entry name" value="RNA_helicase_DEAD_Q_motif"/>
</dbReference>
<dbReference type="InterPro" id="IPR027417">
    <property type="entry name" value="P-loop_NTPase"/>
</dbReference>
<dbReference type="GO" id="GO:0003724">
    <property type="term" value="F:RNA helicase activity"/>
    <property type="evidence" value="ECO:0007669"/>
    <property type="project" value="InterPro"/>
</dbReference>
<dbReference type="RefSeq" id="XP_062691720.1">
    <property type="nucleotide sequence ID" value="XM_062840864.1"/>
</dbReference>
<evidence type="ECO:0000256" key="5">
    <source>
        <dbReference type="PROSITE-ProRule" id="PRU00552"/>
    </source>
</evidence>
<dbReference type="GeneID" id="87878486"/>
<comment type="caution">
    <text evidence="7">The sequence shown here is derived from an EMBL/GenBank/DDBJ whole genome shotgun (WGS) entry which is preliminary data.</text>
</comment>
<evidence type="ECO:0000313" key="7">
    <source>
        <dbReference type="EMBL" id="KAK3490537.1"/>
    </source>
</evidence>
<dbReference type="PROSITE" id="PS51195">
    <property type="entry name" value="Q_MOTIF"/>
    <property type="match status" value="1"/>
</dbReference>
<dbReference type="Gene3D" id="3.40.50.300">
    <property type="entry name" value="P-loop containing nucleotide triphosphate hydrolases"/>
    <property type="match status" value="1"/>
</dbReference>
<reference evidence="7 8" key="1">
    <citation type="journal article" date="2023" name="Mol. Phylogenet. Evol.">
        <title>Genome-scale phylogeny and comparative genomics of the fungal order Sordariales.</title>
        <authorList>
            <person name="Hensen N."/>
            <person name="Bonometti L."/>
            <person name="Westerberg I."/>
            <person name="Brannstrom I.O."/>
            <person name="Guillou S."/>
            <person name="Cros-Aarteil S."/>
            <person name="Calhoun S."/>
            <person name="Haridas S."/>
            <person name="Kuo A."/>
            <person name="Mondo S."/>
            <person name="Pangilinan J."/>
            <person name="Riley R."/>
            <person name="LaButti K."/>
            <person name="Andreopoulos B."/>
            <person name="Lipzen A."/>
            <person name="Chen C."/>
            <person name="Yan M."/>
            <person name="Daum C."/>
            <person name="Ng V."/>
            <person name="Clum A."/>
            <person name="Steindorff A."/>
            <person name="Ohm R.A."/>
            <person name="Martin F."/>
            <person name="Silar P."/>
            <person name="Natvig D.O."/>
            <person name="Lalanne C."/>
            <person name="Gautier V."/>
            <person name="Ament-Velasquez S.L."/>
            <person name="Kruys A."/>
            <person name="Hutchinson M.I."/>
            <person name="Powell A.J."/>
            <person name="Barry K."/>
            <person name="Miller A.N."/>
            <person name="Grigoriev I.V."/>
            <person name="Debuchy R."/>
            <person name="Gladieux P."/>
            <person name="Hiltunen Thoren M."/>
            <person name="Johannesson H."/>
        </authorList>
    </citation>
    <scope>NUCLEOTIDE SEQUENCE [LARGE SCALE GENOMIC DNA]</scope>
    <source>
        <strain evidence="7 8">FGSC 10403</strain>
    </source>
</reference>
<accession>A0AAJ0I5F4</accession>
<protein>
    <recommendedName>
        <fullName evidence="6">DEAD-box RNA helicase Q domain-containing protein</fullName>
    </recommendedName>
</protein>
<name>A0AAJ0I5F4_9PEZI</name>
<feature type="domain" description="DEAD-box RNA helicase Q" evidence="6">
    <location>
        <begin position="121"/>
        <end position="149"/>
    </location>
</feature>
<evidence type="ECO:0000256" key="2">
    <source>
        <dbReference type="ARBA" id="ARBA00022801"/>
    </source>
</evidence>
<keyword evidence="8" id="KW-1185">Reference proteome</keyword>
<keyword evidence="4" id="KW-0067">ATP-binding</keyword>
<gene>
    <name evidence="7" type="ORF">B0T23DRAFT_443521</name>
</gene>